<dbReference type="AlphaFoldDB" id="A0A7C1B7X3"/>
<dbReference type="GO" id="GO:0030261">
    <property type="term" value="P:chromosome condensation"/>
    <property type="evidence" value="ECO:0007669"/>
    <property type="project" value="InterPro"/>
</dbReference>
<protein>
    <recommendedName>
        <fullName evidence="6">Chromosome partition protein Smc</fullName>
    </recommendedName>
</protein>
<organism evidence="8">
    <name type="scientific">Candidatus Syntropharchaeum butanivorans</name>
    <dbReference type="NCBI Taxonomy" id="1839936"/>
    <lineage>
        <taxon>Archaea</taxon>
        <taxon>Methanobacteriati</taxon>
        <taxon>Methanobacteriota</taxon>
        <taxon>Stenosarchaea group</taxon>
        <taxon>Methanomicrobia</taxon>
        <taxon>Methanosarcinales</taxon>
        <taxon>ANME-2 cluster</taxon>
        <taxon>Candidatus Syntropharchaeum</taxon>
    </lineage>
</organism>
<dbReference type="GO" id="GO:0006260">
    <property type="term" value="P:DNA replication"/>
    <property type="evidence" value="ECO:0007669"/>
    <property type="project" value="UniProtKB-UniRule"/>
</dbReference>
<dbReference type="PIRSF" id="PIRSF005719">
    <property type="entry name" value="SMC"/>
    <property type="match status" value="1"/>
</dbReference>
<comment type="domain">
    <text evidence="6">Contains large globular domains required for ATP hydrolysis at each terminus and a third globular domain forming a flexible hinge near the middle of the molecule. These domains are separated by coiled-coil structures.</text>
</comment>
<gene>
    <name evidence="6 8" type="primary">smc</name>
    <name evidence="8" type="ORF">ENG09_06205</name>
</gene>
<dbReference type="InterPro" id="IPR036277">
    <property type="entry name" value="SMC_hinge_sf"/>
</dbReference>
<dbReference type="GO" id="GO:0007062">
    <property type="term" value="P:sister chromatid cohesion"/>
    <property type="evidence" value="ECO:0007669"/>
    <property type="project" value="InterPro"/>
</dbReference>
<comment type="subcellular location">
    <subcellularLocation>
        <location evidence="6">Cytoplasm</location>
    </subcellularLocation>
</comment>
<keyword evidence="3 6" id="KW-0067">ATP-binding</keyword>
<proteinExistence type="inferred from homology"/>
<dbReference type="InterPro" id="IPR027417">
    <property type="entry name" value="P-loop_NTPase"/>
</dbReference>
<dbReference type="EMBL" id="DQZR01000257">
    <property type="protein sequence ID" value="HDM36817.1"/>
    <property type="molecule type" value="Genomic_DNA"/>
</dbReference>
<keyword evidence="1 6" id="KW-0963">Cytoplasm</keyword>
<dbReference type="Gene3D" id="1.20.1060.20">
    <property type="match status" value="1"/>
</dbReference>
<dbReference type="SMART" id="SM00968">
    <property type="entry name" value="SMC_hinge"/>
    <property type="match status" value="1"/>
</dbReference>
<dbReference type="Proteomes" id="UP000885863">
    <property type="component" value="Unassembled WGS sequence"/>
</dbReference>
<comment type="caution">
    <text evidence="8">The sequence shown here is derived from an EMBL/GenBank/DDBJ whole genome shotgun (WGS) entry which is preliminary data.</text>
</comment>
<dbReference type="Pfam" id="PF02463">
    <property type="entry name" value="SMC_N"/>
    <property type="match status" value="1"/>
</dbReference>
<dbReference type="NCBIfam" id="TIGR02169">
    <property type="entry name" value="SMC_prok_A"/>
    <property type="match status" value="1"/>
</dbReference>
<evidence type="ECO:0000256" key="2">
    <source>
        <dbReference type="ARBA" id="ARBA00022741"/>
    </source>
</evidence>
<dbReference type="GO" id="GO:0005694">
    <property type="term" value="C:chromosome"/>
    <property type="evidence" value="ECO:0007669"/>
    <property type="project" value="InterPro"/>
</dbReference>
<feature type="binding site" evidence="6">
    <location>
        <begin position="34"/>
        <end position="41"/>
    </location>
    <ligand>
        <name>ATP</name>
        <dbReference type="ChEBI" id="CHEBI:30616"/>
    </ligand>
</feature>
<evidence type="ECO:0000256" key="5">
    <source>
        <dbReference type="ARBA" id="ARBA00023125"/>
    </source>
</evidence>
<dbReference type="InterPro" id="IPR024704">
    <property type="entry name" value="SMC"/>
</dbReference>
<keyword evidence="2 6" id="KW-0547">Nucleotide-binding</keyword>
<dbReference type="NCBIfam" id="TIGR02168">
    <property type="entry name" value="SMC_prok_B"/>
    <property type="match status" value="1"/>
</dbReference>
<evidence type="ECO:0000313" key="8">
    <source>
        <dbReference type="EMBL" id="HDM36817.1"/>
    </source>
</evidence>
<dbReference type="SUPFAM" id="SSF52540">
    <property type="entry name" value="P-loop containing nucleoside triphosphate hydrolases"/>
    <property type="match status" value="1"/>
</dbReference>
<evidence type="ECO:0000256" key="1">
    <source>
        <dbReference type="ARBA" id="ARBA00022490"/>
    </source>
</evidence>
<dbReference type="GO" id="GO:0005737">
    <property type="term" value="C:cytoplasm"/>
    <property type="evidence" value="ECO:0007669"/>
    <property type="project" value="UniProtKB-SubCell"/>
</dbReference>
<evidence type="ECO:0000256" key="4">
    <source>
        <dbReference type="ARBA" id="ARBA00023054"/>
    </source>
</evidence>
<dbReference type="Gene3D" id="3.40.50.300">
    <property type="entry name" value="P-loop containing nucleotide triphosphate hydrolases"/>
    <property type="match status" value="2"/>
</dbReference>
<comment type="subunit">
    <text evidence="6">Homodimer.</text>
</comment>
<dbReference type="PANTHER" id="PTHR43977">
    <property type="entry name" value="STRUCTURAL MAINTENANCE OF CHROMOSOMES PROTEIN 3"/>
    <property type="match status" value="1"/>
</dbReference>
<keyword evidence="5 6" id="KW-0238">DNA-binding</keyword>
<dbReference type="Pfam" id="PF06470">
    <property type="entry name" value="SMC_hinge"/>
    <property type="match status" value="1"/>
</dbReference>
<dbReference type="InterPro" id="IPR003395">
    <property type="entry name" value="RecF/RecN/SMC_N"/>
</dbReference>
<dbReference type="InterPro" id="IPR010935">
    <property type="entry name" value="SMC_hinge"/>
</dbReference>
<evidence type="ECO:0000256" key="6">
    <source>
        <dbReference type="HAMAP-Rule" id="MF_01894"/>
    </source>
</evidence>
<dbReference type="GO" id="GO:0016887">
    <property type="term" value="F:ATP hydrolysis activity"/>
    <property type="evidence" value="ECO:0007669"/>
    <property type="project" value="InterPro"/>
</dbReference>
<dbReference type="HAMAP" id="MF_01894">
    <property type="entry name" value="Smc_prok"/>
    <property type="match status" value="1"/>
</dbReference>
<feature type="coiled-coil region" evidence="6">
    <location>
        <begin position="171"/>
        <end position="219"/>
    </location>
</feature>
<dbReference type="InterPro" id="IPR011890">
    <property type="entry name" value="SMC_prok"/>
</dbReference>
<dbReference type="GO" id="GO:0005524">
    <property type="term" value="F:ATP binding"/>
    <property type="evidence" value="ECO:0007669"/>
    <property type="project" value="UniProtKB-UniRule"/>
</dbReference>
<evidence type="ECO:0000256" key="3">
    <source>
        <dbReference type="ARBA" id="ARBA00022840"/>
    </source>
</evidence>
<name>A0A7C1B7X3_9EURY</name>
<dbReference type="Gene3D" id="3.30.70.1620">
    <property type="match status" value="1"/>
</dbReference>
<feature type="domain" description="SMC hinge" evidence="7">
    <location>
        <begin position="524"/>
        <end position="638"/>
    </location>
</feature>
<comment type="function">
    <text evidence="6">Required for chromosome condensation and partitioning.</text>
</comment>
<evidence type="ECO:0000259" key="7">
    <source>
        <dbReference type="SMART" id="SM00968"/>
    </source>
</evidence>
<dbReference type="GO" id="GO:0007059">
    <property type="term" value="P:chromosome segregation"/>
    <property type="evidence" value="ECO:0007669"/>
    <property type="project" value="UniProtKB-UniRule"/>
</dbReference>
<keyword evidence="4 6" id="KW-0175">Coiled coil</keyword>
<feature type="coiled-coil region" evidence="6">
    <location>
        <begin position="259"/>
        <end position="504"/>
    </location>
</feature>
<feature type="coiled-coil region" evidence="6">
    <location>
        <begin position="677"/>
        <end position="875"/>
    </location>
</feature>
<dbReference type="GO" id="GO:0003677">
    <property type="term" value="F:DNA binding"/>
    <property type="evidence" value="ECO:0007669"/>
    <property type="project" value="UniProtKB-UniRule"/>
</dbReference>
<accession>A0A7C1B7X3</accession>
<reference evidence="8" key="1">
    <citation type="journal article" date="2020" name="mSystems">
        <title>Genome- and Community-Level Interaction Insights into Carbon Utilization and Element Cycling Functions of Hydrothermarchaeota in Hydrothermal Sediment.</title>
        <authorList>
            <person name="Zhou Z."/>
            <person name="Liu Y."/>
            <person name="Xu W."/>
            <person name="Pan J."/>
            <person name="Luo Z.H."/>
            <person name="Li M."/>
        </authorList>
    </citation>
    <scope>NUCLEOTIDE SEQUENCE [LARGE SCALE GENOMIC DNA]</scope>
    <source>
        <strain evidence="8">HyVt-185</strain>
    </source>
</reference>
<sequence>MDVYIKGIYLKNFKSFKDETHIPLFDEFIVISGPNGSGKSNVVDAILFTLGLSSSRDMRAERLTDLIYNSGNGDGLDHAEVSVHFENHDRTIPLDRDVVTISRRIKKTDKGYYSYYYLDGRPCSLSEIQDLLTRSSVTPNSYNVIMQGDVTRILNMSPIERRKIIDEISGVAEFDEKKEKAFEELEEVRRKIDRLDIILEELFNRSKRLEKERDRALEYEKLRNERRRCEAQLLLATLITKERELDDIQSSIDERLEKLKLISGSISEKTAEMEELQSELDEYEVQVIQKQEREWLDLKKEIERVVESINQHKMIIELKKERINDLKAQKSKILGELNSTRSGLEEILNHLDEVRMRREELKDLLDDKLAVLERIKDEIESTDSRIKDARERLFTLRDELERELRVKNELLMEQEMFFERMRRRSDELNLISDQIKGLEDQLDEKRKEVVDGSRRMKELSQELEENENRIKFERSRLSETEDGIRALERKIMKIEAQIRAEKEFKGYSEGVRCIMEAVRSHQLEGVYGTIAELGEVDERFAVALEAAAGGKMQYLVVDTDLDAQHAIEHLKRMKKGRATFLPLNKLKDGVLPPLPKEKGVIGFAINLIRYDPIFRRAFWHVFRDTLVVDSIEDGRRLMDRFRSVTLDGDIIEKSGVMTGGAPPRPRFRFTSSLEDGLLKLREEVAVLESRRRECLEKMRALENQSRSLKEEIFRLGSVTNRAQVEMREVERLLNEARSRLENLDEKGEKERISQLERAISQSTGKISELEREIEDLESGLRISRISELSKREREISEEIRIIESKIQELDLSLKSTTLEQEHLERQIAEGEERLRELDGSISHEMDEIEENESRIEVLESELSAMHEREKALEEEISNLKSGFKEGFERVMLLREEIEGLKLRRERIDGAISDLKRIKEGISSEISSLRERIDEIDLSLDETSIEDPDTIRRRIREIEEEMHLLEPVNMRAIDEFREVESRSREMMRRRKTLSKEREEIIDRIEGYERRKCEVFLATFDAINQNFKEVFRELSDGEGELILESPDNPFEGGMLIKVQPAGKPFQRLEALSGGEKSLTALALLFAIQRYRPAPFYVLDEVDMMLDGANVEKVARMIRKLSNGTQFIVVSLREPMIEYASRTIGVVMQEKNISTITGIKLNGRDSQVRTST</sequence>
<comment type="similarity">
    <text evidence="6">Belongs to the SMC family.</text>
</comment>
<dbReference type="SUPFAM" id="SSF75553">
    <property type="entry name" value="Smc hinge domain"/>
    <property type="match status" value="1"/>
</dbReference>